<dbReference type="FunFam" id="3.30.505.10:FF:000028">
    <property type="entry name" value="Suppressor of cytokine signaling 5"/>
    <property type="match status" value="1"/>
</dbReference>
<evidence type="ECO:0000256" key="6">
    <source>
        <dbReference type="PROSITE-ProRule" id="PRU00191"/>
    </source>
</evidence>
<dbReference type="PROSITE" id="PS50001">
    <property type="entry name" value="SH2"/>
    <property type="match status" value="1"/>
</dbReference>
<evidence type="ECO:0000256" key="5">
    <source>
        <dbReference type="ARBA" id="ARBA00022999"/>
    </source>
</evidence>
<dbReference type="SMART" id="SM00253">
    <property type="entry name" value="SOCS"/>
    <property type="match status" value="1"/>
</dbReference>
<dbReference type="Gene3D" id="1.20.120.550">
    <property type="entry name" value="Membrane associated eicosanoid/glutathione metabolism-like domain"/>
    <property type="match status" value="1"/>
</dbReference>
<dbReference type="PROSITE" id="PS50225">
    <property type="entry name" value="SOCS"/>
    <property type="match status" value="1"/>
</dbReference>
<comment type="caution">
    <text evidence="11">The sequence shown here is derived from an EMBL/GenBank/DDBJ whole genome shotgun (WGS) entry which is preliminary data.</text>
</comment>
<dbReference type="SMART" id="SM00969">
    <property type="entry name" value="SOCS_box"/>
    <property type="match status" value="1"/>
</dbReference>
<keyword evidence="8" id="KW-1133">Transmembrane helix</keyword>
<dbReference type="Gene3D" id="3.30.505.10">
    <property type="entry name" value="SH2 domain"/>
    <property type="match status" value="1"/>
</dbReference>
<keyword evidence="12" id="KW-1185">Reference proteome</keyword>
<feature type="compositionally biased region" description="Polar residues" evidence="7">
    <location>
        <begin position="142"/>
        <end position="160"/>
    </location>
</feature>
<evidence type="ECO:0000256" key="4">
    <source>
        <dbReference type="ARBA" id="ARBA00022786"/>
    </source>
</evidence>
<feature type="compositionally biased region" description="Basic and acidic residues" evidence="7">
    <location>
        <begin position="108"/>
        <end position="123"/>
    </location>
</feature>
<feature type="compositionally biased region" description="Low complexity" evidence="7">
    <location>
        <begin position="226"/>
        <end position="244"/>
    </location>
</feature>
<feature type="region of interest" description="Disordered" evidence="7">
    <location>
        <begin position="221"/>
        <end position="271"/>
    </location>
</feature>
<accession>A0AAV7I7K3</accession>
<dbReference type="InterPro" id="IPR023352">
    <property type="entry name" value="MAPEG-like_dom_sf"/>
</dbReference>
<keyword evidence="4" id="KW-0833">Ubl conjugation pathway</keyword>
<keyword evidence="8" id="KW-0472">Membrane</keyword>
<feature type="region of interest" description="Disordered" evidence="7">
    <location>
        <begin position="108"/>
        <end position="167"/>
    </location>
</feature>
<evidence type="ECO:0008006" key="13">
    <source>
        <dbReference type="Google" id="ProtNLM"/>
    </source>
</evidence>
<evidence type="ECO:0000256" key="8">
    <source>
        <dbReference type="SAM" id="Phobius"/>
    </source>
</evidence>
<dbReference type="GO" id="GO:0046854">
    <property type="term" value="P:phosphatidylinositol phosphate biosynthetic process"/>
    <property type="evidence" value="ECO:0007669"/>
    <property type="project" value="TreeGrafter"/>
</dbReference>
<protein>
    <recommendedName>
        <fullName evidence="13">Suppressor of cytokine signaling 5</fullName>
    </recommendedName>
</protein>
<dbReference type="Proteomes" id="UP000826195">
    <property type="component" value="Unassembled WGS sequence"/>
</dbReference>
<proteinExistence type="predicted"/>
<evidence type="ECO:0000259" key="10">
    <source>
        <dbReference type="PROSITE" id="PS50225"/>
    </source>
</evidence>
<dbReference type="GO" id="GO:0046935">
    <property type="term" value="F:1-phosphatidylinositol-3-kinase regulator activity"/>
    <property type="evidence" value="ECO:0007669"/>
    <property type="project" value="TreeGrafter"/>
</dbReference>
<feature type="domain" description="SOCS box" evidence="10">
    <location>
        <begin position="552"/>
        <end position="601"/>
    </location>
</feature>
<dbReference type="GO" id="GO:0005942">
    <property type="term" value="C:phosphatidylinositol 3-kinase complex"/>
    <property type="evidence" value="ECO:0007669"/>
    <property type="project" value="TreeGrafter"/>
</dbReference>
<keyword evidence="2" id="KW-0341">Growth regulation</keyword>
<evidence type="ECO:0000256" key="1">
    <source>
        <dbReference type="ARBA" id="ARBA00004906"/>
    </source>
</evidence>
<keyword evidence="3" id="KW-0734">Signal transduction inhibitor</keyword>
<dbReference type="PANTHER" id="PTHR10155">
    <property type="entry name" value="PHOSPHATIDYLINOSITOL 3-KINASE REGULATORY SUBUNIT"/>
    <property type="match status" value="1"/>
</dbReference>
<keyword evidence="8" id="KW-0812">Transmembrane</keyword>
<dbReference type="InterPro" id="IPR036036">
    <property type="entry name" value="SOCS_box-like_dom_sf"/>
</dbReference>
<dbReference type="AlphaFoldDB" id="A0AAV7I7K3"/>
<gene>
    <name evidence="11" type="ORF">KQX54_006698</name>
</gene>
<dbReference type="GO" id="GO:0035556">
    <property type="term" value="P:intracellular signal transduction"/>
    <property type="evidence" value="ECO:0007669"/>
    <property type="project" value="InterPro"/>
</dbReference>
<dbReference type="InterPro" id="IPR001496">
    <property type="entry name" value="SOCS_box"/>
</dbReference>
<evidence type="ECO:0000256" key="3">
    <source>
        <dbReference type="ARBA" id="ARBA00022700"/>
    </source>
</evidence>
<evidence type="ECO:0000256" key="7">
    <source>
        <dbReference type="SAM" id="MobiDB-lite"/>
    </source>
</evidence>
<comment type="pathway">
    <text evidence="1">Protein modification; protein ubiquitination.</text>
</comment>
<dbReference type="InterPro" id="IPR036860">
    <property type="entry name" value="SH2_dom_sf"/>
</dbReference>
<dbReference type="SMART" id="SM00252">
    <property type="entry name" value="SH2"/>
    <property type="match status" value="1"/>
</dbReference>
<reference evidence="11 12" key="1">
    <citation type="journal article" date="2021" name="J. Hered.">
        <title>A chromosome-level genome assembly of the parasitoid wasp, Cotesia glomerata (Hymenoptera: Braconidae).</title>
        <authorList>
            <person name="Pinto B.J."/>
            <person name="Weis J.J."/>
            <person name="Gamble T."/>
            <person name="Ode P.J."/>
            <person name="Paul R."/>
            <person name="Zaspel J.M."/>
        </authorList>
    </citation>
    <scope>NUCLEOTIDE SEQUENCE [LARGE SCALE GENOMIC DNA]</scope>
    <source>
        <strain evidence="11">CgM1</strain>
    </source>
</reference>
<dbReference type="EMBL" id="JAHXZJ010002237">
    <property type="protein sequence ID" value="KAH0546120.1"/>
    <property type="molecule type" value="Genomic_DNA"/>
</dbReference>
<evidence type="ECO:0000313" key="12">
    <source>
        <dbReference type="Proteomes" id="UP000826195"/>
    </source>
</evidence>
<evidence type="ECO:0000259" key="9">
    <source>
        <dbReference type="PROSITE" id="PS50001"/>
    </source>
</evidence>
<dbReference type="GO" id="GO:0009968">
    <property type="term" value="P:negative regulation of signal transduction"/>
    <property type="evidence" value="ECO:0007669"/>
    <property type="project" value="UniProtKB-KW"/>
</dbReference>
<sequence>MDLTDKNIKESFEKFGALYAWSTSIFIFQLLALTWFTGRIRVRTQTIHSEEDKVWMKNEKITLCVSGGGHPDVDRIRLGAVKCSWNQVIMGQRFASFREFFKMDSKQSHQSHHQLDREQETHQNSEAGTDDNQHASAYVMPSNDNIEITGDNENNGNQFDNPVADENKEQNRNFNNEEFNLENHNSRFESIYSQPLDSTTTIQDSGKACNNNGNFVAPETEFKQQEPCCSSSGSSSSEDSSADPSLRRTSKTLSFVKRKSKQRKDQNQVCNHTTLSAKKKRTNWVLKFNCAKSKGSKNTDMPDQPNNSAECVCTGYRSTEEHPMGAGVVFNNHSIPQSPVLGPLPPSPVIDLSRFNPAEYPMEDCDERARQQRAREMEEGVEPPPGYRPNYSSTIPVHPNGITVEDLTALFQAHVGIQAAAVTALSQMDITLVSNIERPAHTQVDYVHCLVPDLQSITACTFYWGKMDRYEAERLLDGKQEGTFLLRDSAQEEFLFSVSFRKYGKSLHARIEQWNHKFSFDSHDPGVYASDTVCGLIEHYKDPSCCMFFEPMLTIPLHRNFAFPLQHLCRAVITTRTTYDGINKLQLPKTLKSYLKEYHYKQRVRVRRLDSENDIMLYGRSISYLPMI</sequence>
<dbReference type="SUPFAM" id="SSF55550">
    <property type="entry name" value="SH2 domain"/>
    <property type="match status" value="1"/>
</dbReference>
<evidence type="ECO:0000256" key="2">
    <source>
        <dbReference type="ARBA" id="ARBA00022604"/>
    </source>
</evidence>
<dbReference type="InterPro" id="IPR000980">
    <property type="entry name" value="SH2"/>
</dbReference>
<dbReference type="Pfam" id="PF07525">
    <property type="entry name" value="SOCS_box"/>
    <property type="match status" value="1"/>
</dbReference>
<name>A0AAV7I7K3_COTGL</name>
<dbReference type="SUPFAM" id="SSF158235">
    <property type="entry name" value="SOCS box-like"/>
    <property type="match status" value="1"/>
</dbReference>
<dbReference type="Pfam" id="PF00017">
    <property type="entry name" value="SH2"/>
    <property type="match status" value="1"/>
</dbReference>
<keyword evidence="5 6" id="KW-0727">SH2 domain</keyword>
<feature type="transmembrane region" description="Helical" evidence="8">
    <location>
        <begin position="16"/>
        <end position="36"/>
    </location>
</feature>
<evidence type="ECO:0000313" key="11">
    <source>
        <dbReference type="EMBL" id="KAH0546120.1"/>
    </source>
</evidence>
<dbReference type="PANTHER" id="PTHR10155:SF0">
    <property type="entry name" value="SUPPRESSOR OF CYTOKINE SIGNALING AT 36E, ISOFORM D"/>
    <property type="match status" value="1"/>
</dbReference>
<feature type="domain" description="SH2" evidence="9">
    <location>
        <begin position="462"/>
        <end position="557"/>
    </location>
</feature>
<organism evidence="11 12">
    <name type="scientific">Cotesia glomerata</name>
    <name type="common">Lepidopteran parasitic wasp</name>
    <name type="synonym">Apanteles glomeratus</name>
    <dbReference type="NCBI Taxonomy" id="32391"/>
    <lineage>
        <taxon>Eukaryota</taxon>
        <taxon>Metazoa</taxon>
        <taxon>Ecdysozoa</taxon>
        <taxon>Arthropoda</taxon>
        <taxon>Hexapoda</taxon>
        <taxon>Insecta</taxon>
        <taxon>Pterygota</taxon>
        <taxon>Neoptera</taxon>
        <taxon>Endopterygota</taxon>
        <taxon>Hymenoptera</taxon>
        <taxon>Apocrita</taxon>
        <taxon>Ichneumonoidea</taxon>
        <taxon>Braconidae</taxon>
        <taxon>Microgastrinae</taxon>
        <taxon>Cotesia</taxon>
    </lineage>
</organism>